<gene>
    <name evidence="1" type="ORF">APZ42_015296</name>
</gene>
<sequence>MKLFLAERGTSFVQHSIKTSHCLPIIHFLLYSRKTLEAAQDFFFEFSCLNYSTLHVMTLMSTIRHRGRVARIVFQMSIPLVCIHTYLMPTRVCSTYVAADAAAPPPPPSI</sequence>
<dbReference type="AlphaFoldDB" id="A0A0P6C3I3"/>
<evidence type="ECO:0000313" key="2">
    <source>
        <dbReference type="Proteomes" id="UP000076858"/>
    </source>
</evidence>
<dbReference type="EMBL" id="LRGB01000512">
    <property type="protein sequence ID" value="KZS18704.1"/>
    <property type="molecule type" value="Genomic_DNA"/>
</dbReference>
<keyword evidence="2" id="KW-1185">Reference proteome</keyword>
<evidence type="ECO:0000313" key="1">
    <source>
        <dbReference type="EMBL" id="KZS18704.1"/>
    </source>
</evidence>
<accession>A0A0P6C3I3</accession>
<comment type="caution">
    <text evidence="1">The sequence shown here is derived from an EMBL/GenBank/DDBJ whole genome shotgun (WGS) entry which is preliminary data.</text>
</comment>
<name>A0A0P6C3I3_9CRUS</name>
<dbReference type="Proteomes" id="UP000076858">
    <property type="component" value="Unassembled WGS sequence"/>
</dbReference>
<reference evidence="1 2" key="1">
    <citation type="submission" date="2016-03" db="EMBL/GenBank/DDBJ databases">
        <title>EvidentialGene: Evidence-directed Construction of Genes on Genomes.</title>
        <authorList>
            <person name="Gilbert D.G."/>
            <person name="Choi J.-H."/>
            <person name="Mockaitis K."/>
            <person name="Colbourne J."/>
            <person name="Pfrender M."/>
        </authorList>
    </citation>
    <scope>NUCLEOTIDE SEQUENCE [LARGE SCALE GENOMIC DNA]</scope>
    <source>
        <strain evidence="1 2">Xinb3</strain>
        <tissue evidence="1">Complete organism</tissue>
    </source>
</reference>
<organism evidence="1 2">
    <name type="scientific">Daphnia magna</name>
    <dbReference type="NCBI Taxonomy" id="35525"/>
    <lineage>
        <taxon>Eukaryota</taxon>
        <taxon>Metazoa</taxon>
        <taxon>Ecdysozoa</taxon>
        <taxon>Arthropoda</taxon>
        <taxon>Crustacea</taxon>
        <taxon>Branchiopoda</taxon>
        <taxon>Diplostraca</taxon>
        <taxon>Cladocera</taxon>
        <taxon>Anomopoda</taxon>
        <taxon>Daphniidae</taxon>
        <taxon>Daphnia</taxon>
    </lineage>
</organism>
<proteinExistence type="predicted"/>
<protein>
    <submittedName>
        <fullName evidence="1">Uncharacterized protein</fullName>
    </submittedName>
</protein>